<dbReference type="Proteomes" id="UP000241209">
    <property type="component" value="Unassembled WGS sequence"/>
</dbReference>
<evidence type="ECO:0000313" key="2">
    <source>
        <dbReference type="Proteomes" id="UP000241209"/>
    </source>
</evidence>
<sequence length="71" mass="8485">MITREDEANFPDFKTVLEAKQYFRKRYGKSYREGGREQLDENHICYFDEVDYQPVQISVFDDGSVLVHVVY</sequence>
<organism evidence="1 2">
    <name type="scientific">Mammaliicoccus vitulinus</name>
    <dbReference type="NCBI Taxonomy" id="71237"/>
    <lineage>
        <taxon>Bacteria</taxon>
        <taxon>Bacillati</taxon>
        <taxon>Bacillota</taxon>
        <taxon>Bacilli</taxon>
        <taxon>Bacillales</taxon>
        <taxon>Staphylococcaceae</taxon>
        <taxon>Mammaliicoccus</taxon>
    </lineage>
</organism>
<comment type="caution">
    <text evidence="1">The sequence shown here is derived from an EMBL/GenBank/DDBJ whole genome shotgun (WGS) entry which is preliminary data.</text>
</comment>
<gene>
    <name evidence="1" type="ORF">BU072_12955</name>
</gene>
<dbReference type="RefSeq" id="WP_039043706.1">
    <property type="nucleotide sequence ID" value="NZ_PZFK01000047.1"/>
</dbReference>
<name>A0A2T4PQ89_9STAP</name>
<evidence type="ECO:0000313" key="1">
    <source>
        <dbReference type="EMBL" id="PTI27678.1"/>
    </source>
</evidence>
<proteinExistence type="predicted"/>
<dbReference type="EMBL" id="PZFK01000047">
    <property type="protein sequence ID" value="PTI27678.1"/>
    <property type="molecule type" value="Genomic_DNA"/>
</dbReference>
<dbReference type="AlphaFoldDB" id="A0A2T4PQ89"/>
<reference evidence="1 2" key="1">
    <citation type="journal article" date="2016" name="Front. Microbiol.">
        <title>Comprehensive Phylogenetic Analysis of Bovine Non-aureus Staphylococci Species Based on Whole-Genome Sequencing.</title>
        <authorList>
            <person name="Naushad S."/>
            <person name="Barkema H.W."/>
            <person name="Luby C."/>
            <person name="Condas L.A."/>
            <person name="Nobrega D.B."/>
            <person name="Carson D.A."/>
            <person name="De Buck J."/>
        </authorList>
    </citation>
    <scope>NUCLEOTIDE SEQUENCE [LARGE SCALE GENOMIC DNA]</scope>
    <source>
        <strain evidence="1 2">SNUC 2204</strain>
    </source>
</reference>
<accession>A0A2T4PQ89</accession>
<protein>
    <submittedName>
        <fullName evidence="1">Uncharacterized protein</fullName>
    </submittedName>
</protein>